<dbReference type="Gene3D" id="3.20.20.70">
    <property type="entry name" value="Aldolase class I"/>
    <property type="match status" value="1"/>
</dbReference>
<protein>
    <recommendedName>
        <fullName evidence="5">1-(5-phosphoribosyl)-5-[(5-phosphoribosylamino)methylideneamino]imidazole-4-carboxamideisomerase</fullName>
        <ecNumber evidence="5">5.3.1.16</ecNumber>
    </recommendedName>
</protein>
<dbReference type="PANTHER" id="PTHR43090:SF2">
    <property type="entry name" value="1-(5-PHOSPHORIBOSYL)-5-[(5-PHOSPHORIBOSYLAMINO)METHYLIDENEAMINO] IMIDAZOLE-4-CARBOXAMIDE ISOMERASE"/>
    <property type="match status" value="1"/>
</dbReference>
<comment type="similarity">
    <text evidence="4">Belongs to the HisA/HisF family.</text>
</comment>
<dbReference type="GO" id="GO:0000162">
    <property type="term" value="P:L-tryptophan biosynthetic process"/>
    <property type="evidence" value="ECO:0007669"/>
    <property type="project" value="TreeGrafter"/>
</dbReference>
<evidence type="ECO:0000256" key="5">
    <source>
        <dbReference type="ARBA" id="ARBA00012550"/>
    </source>
</evidence>
<dbReference type="EMBL" id="UINC01003792">
    <property type="protein sequence ID" value="SVA09287.1"/>
    <property type="molecule type" value="Genomic_DNA"/>
</dbReference>
<dbReference type="UniPathway" id="UPA00031">
    <property type="reaction ID" value="UER00009"/>
</dbReference>
<dbReference type="InterPro" id="IPR013785">
    <property type="entry name" value="Aldolase_TIM"/>
</dbReference>
<dbReference type="GO" id="GO:0003949">
    <property type="term" value="F:1-(5-phosphoribosyl)-5-[(5-phosphoribosylamino)methylideneamino]imidazole-4-carboxamide isomerase activity"/>
    <property type="evidence" value="ECO:0007669"/>
    <property type="project" value="UniProtKB-EC"/>
</dbReference>
<name>A0A381T3V3_9ZZZZ</name>
<dbReference type="GO" id="GO:0000105">
    <property type="term" value="P:L-histidine biosynthetic process"/>
    <property type="evidence" value="ECO:0007669"/>
    <property type="project" value="UniProtKB-UniPathway"/>
</dbReference>
<dbReference type="SUPFAM" id="SSF51366">
    <property type="entry name" value="Ribulose-phoshate binding barrel"/>
    <property type="match status" value="1"/>
</dbReference>
<comment type="pathway">
    <text evidence="3">Amino-acid biosynthesis; L-histidine biosynthesis; L-histidine from 5-phospho-alpha-D-ribose 1-diphosphate: step 4/9.</text>
</comment>
<evidence type="ECO:0000256" key="8">
    <source>
        <dbReference type="ARBA" id="ARBA00023102"/>
    </source>
</evidence>
<evidence type="ECO:0000256" key="6">
    <source>
        <dbReference type="ARBA" id="ARBA00022490"/>
    </source>
</evidence>
<dbReference type="InterPro" id="IPR044524">
    <property type="entry name" value="Isoase_HisA-like"/>
</dbReference>
<dbReference type="CDD" id="cd04732">
    <property type="entry name" value="HisA"/>
    <property type="match status" value="1"/>
</dbReference>
<keyword evidence="8" id="KW-0368">Histidine biosynthesis</keyword>
<dbReference type="Pfam" id="PF00977">
    <property type="entry name" value="His_biosynth"/>
    <property type="match status" value="1"/>
</dbReference>
<keyword evidence="6" id="KW-0963">Cytoplasm</keyword>
<dbReference type="PANTHER" id="PTHR43090">
    <property type="entry name" value="1-(5-PHOSPHORIBOSYL)-5-[(5-PHOSPHORIBOSYLAMINO)METHYLIDENEAMINO] IMIDAZOLE-4-CARBOXAMIDE ISOMERASE"/>
    <property type="match status" value="1"/>
</dbReference>
<dbReference type="AlphaFoldDB" id="A0A381T3V3"/>
<dbReference type="FunFam" id="3.20.20.70:FF:000009">
    <property type="entry name" value="1-(5-phosphoribosyl)-5-[(5-phosphoribosylamino)methylideneamino] imidazole-4-carboxamide isomerase"/>
    <property type="match status" value="1"/>
</dbReference>
<proteinExistence type="inferred from homology"/>
<gene>
    <name evidence="10" type="ORF">METZ01_LOCUS62141</name>
</gene>
<dbReference type="GO" id="GO:0005737">
    <property type="term" value="C:cytoplasm"/>
    <property type="evidence" value="ECO:0007669"/>
    <property type="project" value="UniProtKB-SubCell"/>
</dbReference>
<evidence type="ECO:0000256" key="7">
    <source>
        <dbReference type="ARBA" id="ARBA00022605"/>
    </source>
</evidence>
<dbReference type="InterPro" id="IPR023016">
    <property type="entry name" value="HisA/PriA"/>
</dbReference>
<accession>A0A381T3V3</accession>
<evidence type="ECO:0000256" key="2">
    <source>
        <dbReference type="ARBA" id="ARBA00004496"/>
    </source>
</evidence>
<comment type="catalytic activity">
    <reaction evidence="1">
        <text>1-(5-phospho-beta-D-ribosyl)-5-[(5-phospho-beta-D-ribosylamino)methylideneamino]imidazole-4-carboxamide = 5-[(5-phospho-1-deoxy-D-ribulos-1-ylimino)methylamino]-1-(5-phospho-beta-D-ribosyl)imidazole-4-carboxamide</text>
        <dbReference type="Rhea" id="RHEA:15469"/>
        <dbReference type="ChEBI" id="CHEBI:58435"/>
        <dbReference type="ChEBI" id="CHEBI:58525"/>
        <dbReference type="EC" id="5.3.1.16"/>
    </reaction>
</comment>
<dbReference type="InterPro" id="IPR011060">
    <property type="entry name" value="RibuloseP-bd_barrel"/>
</dbReference>
<evidence type="ECO:0000256" key="3">
    <source>
        <dbReference type="ARBA" id="ARBA00005133"/>
    </source>
</evidence>
<evidence type="ECO:0000256" key="4">
    <source>
        <dbReference type="ARBA" id="ARBA00009667"/>
    </source>
</evidence>
<evidence type="ECO:0000256" key="1">
    <source>
        <dbReference type="ARBA" id="ARBA00000901"/>
    </source>
</evidence>
<dbReference type="InterPro" id="IPR006062">
    <property type="entry name" value="His_biosynth"/>
</dbReference>
<organism evidence="10">
    <name type="scientific">marine metagenome</name>
    <dbReference type="NCBI Taxonomy" id="408172"/>
    <lineage>
        <taxon>unclassified sequences</taxon>
        <taxon>metagenomes</taxon>
        <taxon>ecological metagenomes</taxon>
    </lineage>
</organism>
<keyword evidence="7" id="KW-0028">Amino-acid biosynthesis</keyword>
<comment type="subcellular location">
    <subcellularLocation>
        <location evidence="2">Cytoplasm</location>
    </subcellularLocation>
</comment>
<dbReference type="EC" id="5.3.1.16" evidence="5"/>
<keyword evidence="9" id="KW-0413">Isomerase</keyword>
<dbReference type="HAMAP" id="MF_01014">
    <property type="entry name" value="HisA"/>
    <property type="match status" value="1"/>
</dbReference>
<sequence length="245" mass="27035">MKLIPAIDLIDGHCVRLHQGKFNKVTHYELGPVELAKKYQATGFTNLHIVDLDGTKDGCSENADVIKEIIETSGLNVQLGGGIRSLDDIVKWLDIGVFQTISGSYAIVNIGRLEDAFKNVELSRIIIALDILYEGGEPMVMTHGWQQSSGQSLFQLLKIFKDNGFQDFLITDISKDGTLSGPNMNLYRQCVEFSESLKFIASGGLSSMSDVVELESIGLYSAVTGKALLDKKIKTQEVKQFLQEE</sequence>
<reference evidence="10" key="1">
    <citation type="submission" date="2018-05" db="EMBL/GenBank/DDBJ databases">
        <authorList>
            <person name="Lanie J.A."/>
            <person name="Ng W.-L."/>
            <person name="Kazmierczak K.M."/>
            <person name="Andrzejewski T.M."/>
            <person name="Davidsen T.M."/>
            <person name="Wayne K.J."/>
            <person name="Tettelin H."/>
            <person name="Glass J.I."/>
            <person name="Rusch D."/>
            <person name="Podicherti R."/>
            <person name="Tsui H.-C.T."/>
            <person name="Winkler M.E."/>
        </authorList>
    </citation>
    <scope>NUCLEOTIDE SEQUENCE</scope>
</reference>
<evidence type="ECO:0000313" key="10">
    <source>
        <dbReference type="EMBL" id="SVA09287.1"/>
    </source>
</evidence>
<evidence type="ECO:0000256" key="9">
    <source>
        <dbReference type="ARBA" id="ARBA00023235"/>
    </source>
</evidence>